<dbReference type="BioCyc" id="MHAE859194:G1GR7-1265-MONOMER"/>
<dbReference type="Pfam" id="PF09553">
    <property type="entry name" value="RE_Eco47II"/>
    <property type="match status" value="1"/>
</dbReference>
<dbReference type="KEGG" id="mhf:MHF_1274"/>
<dbReference type="GO" id="GO:0009036">
    <property type="term" value="F:type II site-specific deoxyribonuclease activity"/>
    <property type="evidence" value="ECO:0007669"/>
    <property type="project" value="UniProtKB-EC"/>
</dbReference>
<name>F6FFU2_MYCHI</name>
<dbReference type="STRING" id="859194.MHF_1274"/>
<reference key="2">
    <citation type="submission" date="2011-05" db="EMBL/GenBank/DDBJ databases">
        <title>The Genome of Mycoplasma haemofelis Strain Ohio2, a pathogenic hemoplasma of the cat.</title>
        <authorList>
            <person name="Santos A.P."/>
            <person name="Guimaraes A.M.S."/>
            <person name="SanMiguel P.J."/>
            <person name="Martin S.W."/>
            <person name="Messick J.B."/>
        </authorList>
    </citation>
    <scope>NUCLEOTIDE SEQUENCE</scope>
    <source>
        <strain>Ohio2</strain>
    </source>
</reference>
<protein>
    <submittedName>
        <fullName evidence="1">Type II site-specific deoxyribonuclease</fullName>
        <ecNumber evidence="1">3.1.21.4</ecNumber>
    </submittedName>
</protein>
<dbReference type="REBASE" id="36513">
    <property type="entry name" value="MhaO2ORF1273P"/>
</dbReference>
<dbReference type="eggNOG" id="ENOG502Z7MS">
    <property type="taxonomic scope" value="Bacteria"/>
</dbReference>
<proteinExistence type="predicted"/>
<dbReference type="EC" id="3.1.21.4" evidence="1"/>
<dbReference type="InterPro" id="IPR019057">
    <property type="entry name" value="Restrct_endonuc_II_Eco47II"/>
</dbReference>
<reference evidence="1 2" key="1">
    <citation type="journal article" date="2011" name="J. Bacteriol.">
        <title>Complete genome sequences of two hemotropic Mycoplasmas, Mycoplasma haemofelis strain Ohio2 and Mycoplasma suis strain Illinois.</title>
        <authorList>
            <person name="Messick J.B."/>
            <person name="Santos A.P."/>
            <person name="Guimaraes A.M."/>
        </authorList>
    </citation>
    <scope>NUCLEOTIDE SEQUENCE [LARGE SCALE GENOMIC DNA]</scope>
    <source>
        <strain evidence="1 2">Ohio2</strain>
    </source>
</reference>
<sequence length="258" mass="30003">MSKEVGDYSYNLSFISQKDFENHIKDTIAGYSEALKSINLKRFNSNLIDPIKLIFDKNVFGTTYEELIQLELHRQRDKTNSNIIGHFHQNIFKFISNCTVPKQGWDVIVKSPKGNTFYVEIKNKHNTMNSSSASKTYMKFQSHLLTAADKNESICMLVEVIAKESRDIPRVVSIDGVRQPEHSRIRRVSVDKFYEYVTGDRLAFWKLCEQLPRTIEMLIGKHRTLKVEEDTVFQELKRLDNDALSALYKLAFKTYEGF</sequence>
<dbReference type="GO" id="GO:0009307">
    <property type="term" value="P:DNA restriction-modification system"/>
    <property type="evidence" value="ECO:0007669"/>
    <property type="project" value="InterPro"/>
</dbReference>
<evidence type="ECO:0000313" key="2">
    <source>
        <dbReference type="Proteomes" id="UP000007952"/>
    </source>
</evidence>
<keyword evidence="1" id="KW-0378">Hydrolase</keyword>
<dbReference type="EMBL" id="CP002808">
    <property type="protein sequence ID" value="AEG73510.1"/>
    <property type="molecule type" value="Genomic_DNA"/>
</dbReference>
<dbReference type="AlphaFoldDB" id="F6FFU2"/>
<evidence type="ECO:0000313" key="1">
    <source>
        <dbReference type="EMBL" id="AEG73510.1"/>
    </source>
</evidence>
<dbReference type="GO" id="GO:0003677">
    <property type="term" value="F:DNA binding"/>
    <property type="evidence" value="ECO:0007669"/>
    <property type="project" value="InterPro"/>
</dbReference>
<gene>
    <name evidence="1" type="ordered locus">MHF_1274</name>
</gene>
<organism evidence="1 2">
    <name type="scientific">Mycoplasma haemofelis (strain Ohio2)</name>
    <dbReference type="NCBI Taxonomy" id="859194"/>
    <lineage>
        <taxon>Bacteria</taxon>
        <taxon>Bacillati</taxon>
        <taxon>Mycoplasmatota</taxon>
        <taxon>Mollicutes</taxon>
        <taxon>Mycoplasmataceae</taxon>
        <taxon>Mycoplasma</taxon>
    </lineage>
</organism>
<dbReference type="Proteomes" id="UP000007952">
    <property type="component" value="Chromosome"/>
</dbReference>
<accession>F6FFU2</accession>
<dbReference type="HOGENOM" id="CLU_090665_0_0_14"/>